<evidence type="ECO:0000256" key="4">
    <source>
        <dbReference type="ARBA" id="ARBA00023136"/>
    </source>
</evidence>
<evidence type="ECO:0000256" key="2">
    <source>
        <dbReference type="ARBA" id="ARBA00022692"/>
    </source>
</evidence>
<comment type="caution">
    <text evidence="6">The sequence shown here is derived from an EMBL/GenBank/DDBJ whole genome shotgun (WGS) entry which is preliminary data.</text>
</comment>
<keyword evidence="3 5" id="KW-1133">Transmembrane helix</keyword>
<feature type="transmembrane region" description="Helical" evidence="5">
    <location>
        <begin position="35"/>
        <end position="56"/>
    </location>
</feature>
<evidence type="ECO:0000256" key="1">
    <source>
        <dbReference type="ARBA" id="ARBA00004127"/>
    </source>
</evidence>
<keyword evidence="4 5" id="KW-0472">Membrane</keyword>
<keyword evidence="7" id="KW-1185">Reference proteome</keyword>
<evidence type="ECO:0000313" key="7">
    <source>
        <dbReference type="Proteomes" id="UP001501758"/>
    </source>
</evidence>
<dbReference type="InterPro" id="IPR007318">
    <property type="entry name" value="Phopholipid_MeTrfase"/>
</dbReference>
<evidence type="ECO:0000313" key="6">
    <source>
        <dbReference type="EMBL" id="GAA0718595.1"/>
    </source>
</evidence>
<dbReference type="Gene3D" id="1.20.120.1630">
    <property type="match status" value="1"/>
</dbReference>
<feature type="transmembrane region" description="Helical" evidence="5">
    <location>
        <begin position="87"/>
        <end position="118"/>
    </location>
</feature>
<dbReference type="Proteomes" id="UP001501758">
    <property type="component" value="Unassembled WGS sequence"/>
</dbReference>
<dbReference type="EMBL" id="BAAAGE010000001">
    <property type="protein sequence ID" value="GAA0718595.1"/>
    <property type="molecule type" value="Genomic_DNA"/>
</dbReference>
<accession>A0ABN1IPA6</accession>
<comment type="subcellular location">
    <subcellularLocation>
        <location evidence="1">Endomembrane system</location>
        <topology evidence="1">Multi-pass membrane protein</topology>
    </subcellularLocation>
</comment>
<feature type="transmembrane region" description="Helical" evidence="5">
    <location>
        <begin position="6"/>
        <end position="23"/>
    </location>
</feature>
<dbReference type="InterPro" id="IPR052527">
    <property type="entry name" value="Metal_cation-efflux_comp"/>
</dbReference>
<reference evidence="6 7" key="1">
    <citation type="journal article" date="2019" name="Int. J. Syst. Evol. Microbiol.">
        <title>The Global Catalogue of Microorganisms (GCM) 10K type strain sequencing project: providing services to taxonomists for standard genome sequencing and annotation.</title>
        <authorList>
            <consortium name="The Broad Institute Genomics Platform"/>
            <consortium name="The Broad Institute Genome Sequencing Center for Infectious Disease"/>
            <person name="Wu L."/>
            <person name="Ma J."/>
        </authorList>
    </citation>
    <scope>NUCLEOTIDE SEQUENCE [LARGE SCALE GENOMIC DNA]</scope>
    <source>
        <strain evidence="6 7">JCM 15974</strain>
    </source>
</reference>
<protein>
    <recommendedName>
        <fullName evidence="8">Isoprenylcysteine carboxylmethyltransferase family protein</fullName>
    </recommendedName>
</protein>
<organism evidence="6 7">
    <name type="scientific">Aquimarina litoralis</name>
    <dbReference type="NCBI Taxonomy" id="584605"/>
    <lineage>
        <taxon>Bacteria</taxon>
        <taxon>Pseudomonadati</taxon>
        <taxon>Bacteroidota</taxon>
        <taxon>Flavobacteriia</taxon>
        <taxon>Flavobacteriales</taxon>
        <taxon>Flavobacteriaceae</taxon>
        <taxon>Aquimarina</taxon>
    </lineage>
</organism>
<proteinExistence type="predicted"/>
<evidence type="ECO:0000256" key="5">
    <source>
        <dbReference type="SAM" id="Phobius"/>
    </source>
</evidence>
<dbReference type="PANTHER" id="PTHR43847:SF1">
    <property type="entry name" value="BLL3993 PROTEIN"/>
    <property type="match status" value="1"/>
</dbReference>
<dbReference type="Pfam" id="PF04191">
    <property type="entry name" value="PEMT"/>
    <property type="match status" value="1"/>
</dbReference>
<evidence type="ECO:0000256" key="3">
    <source>
        <dbReference type="ARBA" id="ARBA00022989"/>
    </source>
</evidence>
<gene>
    <name evidence="6" type="ORF">GCM10009430_16940</name>
</gene>
<dbReference type="PANTHER" id="PTHR43847">
    <property type="entry name" value="BLL3993 PROTEIN"/>
    <property type="match status" value="1"/>
</dbReference>
<evidence type="ECO:0008006" key="8">
    <source>
        <dbReference type="Google" id="ProtNLM"/>
    </source>
</evidence>
<sequence length="157" mass="18176">MKLDYKDFVYVIIQGILFVCYLLNPKVINFDCASLLYMLGLLLLGIGMVIIVYALFQLRESLSPFPSPRADAKFIQTGLYKFIRHPIYTGILCVVFGYAVFTCSSFKVIISFSIYILFHFKAKYEEKKLTIFFSEYADYQKTTGRFLPKISTFLAEK</sequence>
<name>A0ABN1IPA6_9FLAO</name>
<keyword evidence="2 5" id="KW-0812">Transmembrane</keyword>
<dbReference type="RefSeq" id="WP_343911897.1">
    <property type="nucleotide sequence ID" value="NZ_BAAAGE010000001.1"/>
</dbReference>